<dbReference type="STRING" id="88036.D8TDB2"/>
<dbReference type="OrthoDB" id="337038at2759"/>
<evidence type="ECO:0000259" key="6">
    <source>
        <dbReference type="SMART" id="SM00198"/>
    </source>
</evidence>
<dbReference type="FunCoup" id="D8TDB2">
    <property type="interactions" value="123"/>
</dbReference>
<name>D8TDB2_SELML</name>
<dbReference type="GO" id="GO:0006952">
    <property type="term" value="P:defense response"/>
    <property type="evidence" value="ECO:0007669"/>
    <property type="project" value="UniProtKB-ARBA"/>
</dbReference>
<dbReference type="KEGG" id="smo:SELMODRAFT_451245"/>
<organism evidence="8">
    <name type="scientific">Selaginella moellendorffii</name>
    <name type="common">Spikemoss</name>
    <dbReference type="NCBI Taxonomy" id="88036"/>
    <lineage>
        <taxon>Eukaryota</taxon>
        <taxon>Viridiplantae</taxon>
        <taxon>Streptophyta</taxon>
        <taxon>Embryophyta</taxon>
        <taxon>Tracheophyta</taxon>
        <taxon>Lycopodiopsida</taxon>
        <taxon>Selaginellales</taxon>
        <taxon>Selaginellaceae</taxon>
        <taxon>Selaginella</taxon>
    </lineage>
</organism>
<dbReference type="GO" id="GO:0051707">
    <property type="term" value="P:response to other organism"/>
    <property type="evidence" value="ECO:0007669"/>
    <property type="project" value="UniProtKB-ARBA"/>
</dbReference>
<dbReference type="PRINTS" id="PR00838">
    <property type="entry name" value="V5ALLERGEN"/>
</dbReference>
<dbReference type="EMBL" id="GL377728">
    <property type="protein sequence ID" value="EFJ05360.1"/>
    <property type="molecule type" value="Genomic_DNA"/>
</dbReference>
<comment type="similarity">
    <text evidence="2">Belongs to the CRISP family.</text>
</comment>
<evidence type="ECO:0000256" key="3">
    <source>
        <dbReference type="ARBA" id="ARBA00022729"/>
    </source>
</evidence>
<evidence type="ECO:0000313" key="7">
    <source>
        <dbReference type="EMBL" id="EFJ05360.1"/>
    </source>
</evidence>
<evidence type="ECO:0000313" key="8">
    <source>
        <dbReference type="Proteomes" id="UP000001514"/>
    </source>
</evidence>
<dbReference type="PROSITE" id="PS01009">
    <property type="entry name" value="CRISP_1"/>
    <property type="match status" value="1"/>
</dbReference>
<dbReference type="PRINTS" id="PR00837">
    <property type="entry name" value="V5TPXLIKE"/>
</dbReference>
<dbReference type="Gene3D" id="3.40.33.10">
    <property type="entry name" value="CAP"/>
    <property type="match status" value="1"/>
</dbReference>
<dbReference type="eggNOG" id="KOG3017">
    <property type="taxonomic scope" value="Eukaryota"/>
</dbReference>
<evidence type="ECO:0000256" key="4">
    <source>
        <dbReference type="ARBA" id="ARBA00023157"/>
    </source>
</evidence>
<dbReference type="CDD" id="cd05381">
    <property type="entry name" value="CAP_PR-1"/>
    <property type="match status" value="1"/>
</dbReference>
<feature type="domain" description="SCP" evidence="6">
    <location>
        <begin position="36"/>
        <end position="170"/>
    </location>
</feature>
<dbReference type="GO" id="GO:0005615">
    <property type="term" value="C:extracellular space"/>
    <property type="evidence" value="ECO:0000318"/>
    <property type="project" value="GO_Central"/>
</dbReference>
<dbReference type="AlphaFoldDB" id="D8TDB2"/>
<evidence type="ECO:0000256" key="1">
    <source>
        <dbReference type="ARBA" id="ARBA00003143"/>
    </source>
</evidence>
<dbReference type="PROSITE" id="PS01010">
    <property type="entry name" value="CRISP_2"/>
    <property type="match status" value="1"/>
</dbReference>
<keyword evidence="8" id="KW-1185">Reference proteome</keyword>
<sequence length="174" mass="20148">MRFMVDRRYHCVVAVCYVLHCSLLAGASYWPPRYNAFVAQFLYGQNRARYSVGVPPLVWDNRLAAYAQWWANQKQASGNCYLQHSGGPYGENIFWGRGKPWSPSEAVDAWVDERRWYDYYSNSCLFNDDCGHYTQIVWRSSTRVGCARVTCADGDVFMICNYDPPGNYIGQRPY</sequence>
<dbReference type="Gramene" id="EFJ05360">
    <property type="protein sequence ID" value="EFJ05360"/>
    <property type="gene ID" value="SELMODRAFT_451245"/>
</dbReference>
<keyword evidence="5" id="KW-0611">Plant defense</keyword>
<evidence type="ECO:0000256" key="2">
    <source>
        <dbReference type="ARBA" id="ARBA00009923"/>
    </source>
</evidence>
<accession>D8TDB2</accession>
<dbReference type="InterPro" id="IPR001283">
    <property type="entry name" value="CRISP-related"/>
</dbReference>
<dbReference type="InterPro" id="IPR014044">
    <property type="entry name" value="CAP_dom"/>
</dbReference>
<dbReference type="FunFam" id="3.40.33.10:FF:000006">
    <property type="entry name" value="Putative pathogenesis-related protein 1"/>
    <property type="match status" value="1"/>
</dbReference>
<keyword evidence="4" id="KW-1015">Disulfide bond</keyword>
<dbReference type="InterPro" id="IPR018244">
    <property type="entry name" value="Allrgn_V5/Tpx1_CS"/>
</dbReference>
<keyword evidence="5" id="KW-0568">Pathogenesis-related protein</keyword>
<dbReference type="Pfam" id="PF00188">
    <property type="entry name" value="CAP"/>
    <property type="match status" value="1"/>
</dbReference>
<dbReference type="SUPFAM" id="SSF55797">
    <property type="entry name" value="PR-1-like"/>
    <property type="match status" value="1"/>
</dbReference>
<proteinExistence type="inferred from homology"/>
<dbReference type="InParanoid" id="D8TDB2"/>
<evidence type="ECO:0000256" key="5">
    <source>
        <dbReference type="ARBA" id="ARBA00023265"/>
    </source>
</evidence>
<dbReference type="Proteomes" id="UP000001514">
    <property type="component" value="Unassembled WGS sequence"/>
</dbReference>
<keyword evidence="3" id="KW-0732">Signal</keyword>
<comment type="function">
    <text evidence="1">Probably involved in the defense reaction of plants against pathogens.</text>
</comment>
<dbReference type="PANTHER" id="PTHR10334">
    <property type="entry name" value="CYSTEINE-RICH SECRETORY PROTEIN-RELATED"/>
    <property type="match status" value="1"/>
</dbReference>
<dbReference type="HOGENOM" id="CLU_035730_8_1_1"/>
<protein>
    <recommendedName>
        <fullName evidence="6">SCP domain-containing protein</fullName>
    </recommendedName>
</protein>
<dbReference type="OMA" id="HYKVVTE"/>
<gene>
    <name evidence="7" type="ORF">SELMODRAFT_451245</name>
</gene>
<dbReference type="SMART" id="SM00198">
    <property type="entry name" value="SCP"/>
    <property type="match status" value="1"/>
</dbReference>
<dbReference type="InterPro" id="IPR035940">
    <property type="entry name" value="CAP_sf"/>
</dbReference>
<dbReference type="InterPro" id="IPR002413">
    <property type="entry name" value="V5_allergen-like"/>
</dbReference>
<reference evidence="7 8" key="1">
    <citation type="journal article" date="2011" name="Science">
        <title>The Selaginella genome identifies genetic changes associated with the evolution of vascular plants.</title>
        <authorList>
            <person name="Banks J.A."/>
            <person name="Nishiyama T."/>
            <person name="Hasebe M."/>
            <person name="Bowman J.L."/>
            <person name="Gribskov M."/>
            <person name="dePamphilis C."/>
            <person name="Albert V.A."/>
            <person name="Aono N."/>
            <person name="Aoyama T."/>
            <person name="Ambrose B.A."/>
            <person name="Ashton N.W."/>
            <person name="Axtell M.J."/>
            <person name="Barker E."/>
            <person name="Barker M.S."/>
            <person name="Bennetzen J.L."/>
            <person name="Bonawitz N.D."/>
            <person name="Chapple C."/>
            <person name="Cheng C."/>
            <person name="Correa L.G."/>
            <person name="Dacre M."/>
            <person name="DeBarry J."/>
            <person name="Dreyer I."/>
            <person name="Elias M."/>
            <person name="Engstrom E.M."/>
            <person name="Estelle M."/>
            <person name="Feng L."/>
            <person name="Finet C."/>
            <person name="Floyd S.K."/>
            <person name="Frommer W.B."/>
            <person name="Fujita T."/>
            <person name="Gramzow L."/>
            <person name="Gutensohn M."/>
            <person name="Harholt J."/>
            <person name="Hattori M."/>
            <person name="Heyl A."/>
            <person name="Hirai T."/>
            <person name="Hiwatashi Y."/>
            <person name="Ishikawa M."/>
            <person name="Iwata M."/>
            <person name="Karol K.G."/>
            <person name="Koehler B."/>
            <person name="Kolukisaoglu U."/>
            <person name="Kubo M."/>
            <person name="Kurata T."/>
            <person name="Lalonde S."/>
            <person name="Li K."/>
            <person name="Li Y."/>
            <person name="Litt A."/>
            <person name="Lyons E."/>
            <person name="Manning G."/>
            <person name="Maruyama T."/>
            <person name="Michael T.P."/>
            <person name="Mikami K."/>
            <person name="Miyazaki S."/>
            <person name="Morinaga S."/>
            <person name="Murata T."/>
            <person name="Mueller-Roeber B."/>
            <person name="Nelson D.R."/>
            <person name="Obara M."/>
            <person name="Oguri Y."/>
            <person name="Olmstead R.G."/>
            <person name="Onodera N."/>
            <person name="Petersen B.L."/>
            <person name="Pils B."/>
            <person name="Prigge M."/>
            <person name="Rensing S.A."/>
            <person name="Riano-Pachon D.M."/>
            <person name="Roberts A.W."/>
            <person name="Sato Y."/>
            <person name="Scheller H.V."/>
            <person name="Schulz B."/>
            <person name="Schulz C."/>
            <person name="Shakirov E.V."/>
            <person name="Shibagaki N."/>
            <person name="Shinohara N."/>
            <person name="Shippen D.E."/>
            <person name="Soerensen I."/>
            <person name="Sotooka R."/>
            <person name="Sugimoto N."/>
            <person name="Sugita M."/>
            <person name="Sumikawa N."/>
            <person name="Tanurdzic M."/>
            <person name="Theissen G."/>
            <person name="Ulvskov P."/>
            <person name="Wakazuki S."/>
            <person name="Weng J.K."/>
            <person name="Willats W.W."/>
            <person name="Wipf D."/>
            <person name="Wolf P.G."/>
            <person name="Yang L."/>
            <person name="Zimmer A.D."/>
            <person name="Zhu Q."/>
            <person name="Mitros T."/>
            <person name="Hellsten U."/>
            <person name="Loque D."/>
            <person name="Otillar R."/>
            <person name="Salamov A."/>
            <person name="Schmutz J."/>
            <person name="Shapiro H."/>
            <person name="Lindquist E."/>
            <person name="Lucas S."/>
            <person name="Rokhsar D."/>
            <person name="Grigoriev I.V."/>
        </authorList>
    </citation>
    <scope>NUCLEOTIDE SEQUENCE [LARGE SCALE GENOMIC DNA]</scope>
</reference>